<evidence type="ECO:0000313" key="1">
    <source>
        <dbReference type="Proteomes" id="UP000887579"/>
    </source>
</evidence>
<proteinExistence type="predicted"/>
<reference evidence="2" key="1">
    <citation type="submission" date="2022-11" db="UniProtKB">
        <authorList>
            <consortium name="WormBaseParasite"/>
        </authorList>
    </citation>
    <scope>IDENTIFICATION</scope>
</reference>
<name>A0AC34GNU4_9BILA</name>
<sequence length="843" mass="96948">MAVGCYVIGEDVIHLSIPTLPSPYYASEGVISYFVNACKKLTQKLECLVIVDPEFTEPKILKELFNIGQEYANFVYIIPAIVALLQYTVSSVKHFLIDNILILLKVAKYYYVCRLIKENNVILPSSMEKETPESLHNYIAAFQDVHCIYPNGIKENVRRILKSQFPTINYLRLYSPMITLASGGFYKAQCIVEPGKHLEVANIAPGIYNGNNVIVNRCATFPLQIQYVPVTGVPTSLHAILTVRSMVREKLWRIRELEIILPPQNCLKRYIIEYNEFGLLTIKEPDSQLSFNIFNDFLFNLNKVQVWFMEKQTRAIFDISQKERTFVSFNDNVKKLLSDEWLNTVDQNKEFPTTSTSDLHTVFVDKNVYNYINGPKISIAPSYIGILQYFVTYSKPTTLNLIILVITKSNSKFYALTQRSPLCYTVTYMADYSETQTLLFDADSVKKKIRILYIHEKGMSNTLSLNFFSTNISVTRFELSNFEEVTFYGGAIYALQNFCTTLTSPYVTIDPSFNPEENNCDDLATVSQRRCFYEIEAVFNGALKSINQQLFYGDLIAIILKRKENVYIYFFCHVKKKFLFKFDIIASSSEIIDASTLHFADCIIVFDSDDSKWLKFGEGLSVKFFKWDKCAGVNEFLKDMNEEKLLIYDSFNYFEAITRAQNYGILESIIFEKTLMTIEYVSDKCRIIVGNDDDQYIAVDGEERIPMYISFFQKLPIFGNDALKDLDTSPESVIFDFVKLIGATSKSLPLINPKWKFELVEMDNSDDPKIGFKIKTNQGFKIITPEMAVTIFLQKLIAIYEKHAGKSVDEIQFRLLNDTVLTETQKEAFKNAAKRLKKFLVFC</sequence>
<dbReference type="Proteomes" id="UP000887579">
    <property type="component" value="Unplaced"/>
</dbReference>
<evidence type="ECO:0000313" key="2">
    <source>
        <dbReference type="WBParaSite" id="ES5_v2.g5141.t1"/>
    </source>
</evidence>
<protein>
    <submittedName>
        <fullName evidence="2">Uncharacterized protein</fullName>
    </submittedName>
</protein>
<accession>A0AC34GNU4</accession>
<organism evidence="1 2">
    <name type="scientific">Panagrolaimus sp. ES5</name>
    <dbReference type="NCBI Taxonomy" id="591445"/>
    <lineage>
        <taxon>Eukaryota</taxon>
        <taxon>Metazoa</taxon>
        <taxon>Ecdysozoa</taxon>
        <taxon>Nematoda</taxon>
        <taxon>Chromadorea</taxon>
        <taxon>Rhabditida</taxon>
        <taxon>Tylenchina</taxon>
        <taxon>Panagrolaimomorpha</taxon>
        <taxon>Panagrolaimoidea</taxon>
        <taxon>Panagrolaimidae</taxon>
        <taxon>Panagrolaimus</taxon>
    </lineage>
</organism>
<dbReference type="WBParaSite" id="ES5_v2.g5141.t1">
    <property type="protein sequence ID" value="ES5_v2.g5141.t1"/>
    <property type="gene ID" value="ES5_v2.g5141"/>
</dbReference>